<sequence length="219" mass="23605">MAETVRQVPPKYGAPEHVFHPRLGSYGRRLAASAAPLLLVVLATAVIVYRRPAGPVTAVLALTALVGLVGAYARLRPALAVLTPGYVLVSRWVGFRAVPRERITQVVTVEKLLAPRSGSGRTRGRPYLWFVTASGRRALGLDGTVWDARTLDELARASGAQHVNFRQATPAQVSESWPRLVPWHVRHPRLRYAASSLALLAVIGLLGWWALASTAGSAG</sequence>
<feature type="transmembrane region" description="Helical" evidence="1">
    <location>
        <begin position="55"/>
        <end position="73"/>
    </location>
</feature>
<name>A0A7D7Q4A8_KOCVA</name>
<keyword evidence="3" id="KW-1185">Reference proteome</keyword>
<evidence type="ECO:0000313" key="2">
    <source>
        <dbReference type="EMBL" id="QMS55640.1"/>
    </source>
</evidence>
<keyword evidence="1" id="KW-0472">Membrane</keyword>
<evidence type="ECO:0000313" key="3">
    <source>
        <dbReference type="Proteomes" id="UP000216825"/>
    </source>
</evidence>
<keyword evidence="1" id="KW-0812">Transmembrane</keyword>
<dbReference type="KEGG" id="kvr:CIB50_0000328"/>
<feature type="transmembrane region" description="Helical" evidence="1">
    <location>
        <begin position="30"/>
        <end position="49"/>
    </location>
</feature>
<proteinExistence type="predicted"/>
<keyword evidence="1" id="KW-1133">Transmembrane helix</keyword>
<dbReference type="Proteomes" id="UP000216825">
    <property type="component" value="Chromosome"/>
</dbReference>
<dbReference type="RefSeq" id="WP_055082767.1">
    <property type="nucleotide sequence ID" value="NZ_CP059343.1"/>
</dbReference>
<reference evidence="2 3" key="2">
    <citation type="submission" date="2020-07" db="EMBL/GenBank/DDBJ databases">
        <title>Genome of starter culture bacteria Kocuria salsicia reveals its technological properties and safety for usage in meat industry.</title>
        <authorList>
            <person name="Michael M."/>
            <person name="Konstantin K."/>
            <person name="Evgenii K."/>
            <person name="Galina S."/>
            <person name="Oksana K."/>
            <person name="Andrei L."/>
        </authorList>
    </citation>
    <scope>NUCLEOTIDE SEQUENCE [LARGE SCALE GENOMIC DNA]</scope>
    <source>
        <strain evidence="2 3">80</strain>
    </source>
</reference>
<dbReference type="AlphaFoldDB" id="A0A7D7Q4A8"/>
<feature type="transmembrane region" description="Helical" evidence="1">
    <location>
        <begin position="192"/>
        <end position="211"/>
    </location>
</feature>
<accession>A0A7D7Q4A8</accession>
<gene>
    <name evidence="2" type="ORF">CIB50_0000328</name>
</gene>
<protein>
    <submittedName>
        <fullName evidence="2">Uncharacterized protein</fullName>
    </submittedName>
</protein>
<reference evidence="3" key="1">
    <citation type="submission" date="2017-08" db="EMBL/GenBank/DDBJ databases">
        <title>Draft Genome Sequence of Kocuria varians 80.</title>
        <authorList>
            <person name="Minaev M."/>
            <person name="Kurbakov K.A."/>
            <person name="Solodovnikova G.I."/>
            <person name="Kuznetsova O.A."/>
            <person name="Lisitsyn A.B."/>
        </authorList>
    </citation>
    <scope>NUCLEOTIDE SEQUENCE [LARGE SCALE GENOMIC DNA]</scope>
    <source>
        <strain evidence="3">80</strain>
    </source>
</reference>
<dbReference type="EMBL" id="CP059343">
    <property type="protein sequence ID" value="QMS55640.1"/>
    <property type="molecule type" value="Genomic_DNA"/>
</dbReference>
<organism evidence="2 3">
    <name type="scientific">Kocuria varians</name>
    <name type="common">Micrococcus varians</name>
    <dbReference type="NCBI Taxonomy" id="1272"/>
    <lineage>
        <taxon>Bacteria</taxon>
        <taxon>Bacillati</taxon>
        <taxon>Actinomycetota</taxon>
        <taxon>Actinomycetes</taxon>
        <taxon>Micrococcales</taxon>
        <taxon>Micrococcaceae</taxon>
        <taxon>Kocuria</taxon>
    </lineage>
</organism>
<evidence type="ECO:0000256" key="1">
    <source>
        <dbReference type="SAM" id="Phobius"/>
    </source>
</evidence>